<comment type="pathway">
    <text evidence="7">Carbohydrate biosynthesis; dTDP-L-rhamnose biosynthesis.</text>
</comment>
<evidence type="ECO:0000256" key="3">
    <source>
        <dbReference type="ARBA" id="ARBA00012098"/>
    </source>
</evidence>
<evidence type="ECO:0000313" key="8">
    <source>
        <dbReference type="EMBL" id="CAG5078166.1"/>
    </source>
</evidence>
<dbReference type="EC" id="5.1.3.13" evidence="3 7"/>
<organism evidence="8 9">
    <name type="scientific">Parvicella tangerina</name>
    <dbReference type="NCBI Taxonomy" id="2829795"/>
    <lineage>
        <taxon>Bacteria</taxon>
        <taxon>Pseudomonadati</taxon>
        <taxon>Bacteroidota</taxon>
        <taxon>Flavobacteriia</taxon>
        <taxon>Flavobacteriales</taxon>
        <taxon>Parvicellaceae</taxon>
        <taxon>Parvicella</taxon>
    </lineage>
</organism>
<evidence type="ECO:0000256" key="5">
    <source>
        <dbReference type="PIRSR" id="PIRSR600888-1"/>
    </source>
</evidence>
<dbReference type="EMBL" id="OU015584">
    <property type="protein sequence ID" value="CAG5078166.1"/>
    <property type="molecule type" value="Genomic_DNA"/>
</dbReference>
<evidence type="ECO:0000313" key="9">
    <source>
        <dbReference type="Proteomes" id="UP000683507"/>
    </source>
</evidence>
<comment type="subunit">
    <text evidence="7">Homodimer.</text>
</comment>
<dbReference type="InterPro" id="IPR014710">
    <property type="entry name" value="RmlC-like_jellyroll"/>
</dbReference>
<dbReference type="SUPFAM" id="SSF51182">
    <property type="entry name" value="RmlC-like cupins"/>
    <property type="match status" value="1"/>
</dbReference>
<name>A0A916JKD5_9FLAO</name>
<dbReference type="GO" id="GO:0019305">
    <property type="term" value="P:dTDP-rhamnose biosynthetic process"/>
    <property type="evidence" value="ECO:0007669"/>
    <property type="project" value="UniProtKB-UniRule"/>
</dbReference>
<dbReference type="Pfam" id="PF00908">
    <property type="entry name" value="dTDP_sugar_isom"/>
    <property type="match status" value="1"/>
</dbReference>
<comment type="catalytic activity">
    <reaction evidence="1 7">
        <text>dTDP-4-dehydro-6-deoxy-alpha-D-glucose = dTDP-4-dehydro-beta-L-rhamnose</text>
        <dbReference type="Rhea" id="RHEA:16969"/>
        <dbReference type="ChEBI" id="CHEBI:57649"/>
        <dbReference type="ChEBI" id="CHEBI:62830"/>
        <dbReference type="EC" id="5.1.3.13"/>
    </reaction>
</comment>
<keyword evidence="9" id="KW-1185">Reference proteome</keyword>
<accession>A0A916JKD5</accession>
<evidence type="ECO:0000256" key="7">
    <source>
        <dbReference type="RuleBase" id="RU364069"/>
    </source>
</evidence>
<dbReference type="PANTHER" id="PTHR21047">
    <property type="entry name" value="DTDP-6-DEOXY-D-GLUCOSE-3,5 EPIMERASE"/>
    <property type="match status" value="1"/>
</dbReference>
<feature type="active site" description="Proton donor" evidence="5">
    <location>
        <position position="132"/>
    </location>
</feature>
<evidence type="ECO:0000256" key="1">
    <source>
        <dbReference type="ARBA" id="ARBA00001298"/>
    </source>
</evidence>
<feature type="active site" description="Proton acceptor" evidence="5">
    <location>
        <position position="62"/>
    </location>
</feature>
<feature type="site" description="Participates in a stacking interaction with the thymidine ring of dTDP-4-oxo-6-deoxyglucose" evidence="6">
    <location>
        <position position="138"/>
    </location>
</feature>
<dbReference type="KEGG" id="ptan:CRYO30217_00594"/>
<dbReference type="Proteomes" id="UP000683507">
    <property type="component" value="Chromosome"/>
</dbReference>
<comment type="function">
    <text evidence="2 7">Catalyzes the epimerization of the C3' and C5'positions of dTDP-6-deoxy-D-xylo-4-hexulose, forming dTDP-6-deoxy-L-lyxo-4-hexulose.</text>
</comment>
<evidence type="ECO:0000256" key="6">
    <source>
        <dbReference type="PIRSR" id="PIRSR600888-3"/>
    </source>
</evidence>
<sequence length="183" mass="20748">MQVLETNIDGVLVLEPKVFGDSRGYFLESFNQLVFKKETGLEVNFVQDNESMSAKNVLRGLHFQSPPHDQGKLIRVVQGSVRDIVVDIRKDSATYGKHFSIELDGTAKKMLWVPPGMAHGFASLEDNTIFAYKCTNYYEPSAEGCIMWNDADLNIDWGIEDPIISEKDQNGELFKDFKSPFEF</sequence>
<dbReference type="InterPro" id="IPR000888">
    <property type="entry name" value="RmlC-like"/>
</dbReference>
<dbReference type="Gene3D" id="2.60.120.10">
    <property type="entry name" value="Jelly Rolls"/>
    <property type="match status" value="1"/>
</dbReference>
<reference evidence="8" key="1">
    <citation type="submission" date="2021-04" db="EMBL/GenBank/DDBJ databases">
        <authorList>
            <person name="Rodrigo-Torres L."/>
            <person name="Arahal R. D."/>
            <person name="Lucena T."/>
        </authorList>
    </citation>
    <scope>NUCLEOTIDE SEQUENCE</scope>
    <source>
        <strain evidence="8">AS29M-1</strain>
    </source>
</reference>
<keyword evidence="7 8" id="KW-0413">Isomerase</keyword>
<evidence type="ECO:0000256" key="2">
    <source>
        <dbReference type="ARBA" id="ARBA00001997"/>
    </source>
</evidence>
<dbReference type="GO" id="GO:0000271">
    <property type="term" value="P:polysaccharide biosynthetic process"/>
    <property type="evidence" value="ECO:0007669"/>
    <property type="project" value="TreeGrafter"/>
</dbReference>
<dbReference type="GO" id="GO:0008830">
    <property type="term" value="F:dTDP-4-dehydrorhamnose 3,5-epimerase activity"/>
    <property type="evidence" value="ECO:0007669"/>
    <property type="project" value="UniProtKB-UniRule"/>
</dbReference>
<evidence type="ECO:0000256" key="4">
    <source>
        <dbReference type="ARBA" id="ARBA00019595"/>
    </source>
</evidence>
<comment type="similarity">
    <text evidence="7">Belongs to the dTDP-4-dehydrorhamnose 3,5-epimerase family.</text>
</comment>
<dbReference type="AlphaFoldDB" id="A0A916JKD5"/>
<dbReference type="GO" id="GO:0005829">
    <property type="term" value="C:cytosol"/>
    <property type="evidence" value="ECO:0007669"/>
    <property type="project" value="TreeGrafter"/>
</dbReference>
<dbReference type="NCBIfam" id="TIGR01221">
    <property type="entry name" value="rmlC"/>
    <property type="match status" value="1"/>
</dbReference>
<dbReference type="PANTHER" id="PTHR21047:SF2">
    <property type="entry name" value="THYMIDINE DIPHOSPHO-4-KETO-RHAMNOSE 3,5-EPIMERASE"/>
    <property type="match status" value="1"/>
</dbReference>
<dbReference type="RefSeq" id="WP_258540825.1">
    <property type="nucleotide sequence ID" value="NZ_OU015584.1"/>
</dbReference>
<dbReference type="InterPro" id="IPR011051">
    <property type="entry name" value="RmlC_Cupin_sf"/>
</dbReference>
<protein>
    <recommendedName>
        <fullName evidence="4 7">dTDP-4-dehydrorhamnose 3,5-epimerase</fullName>
        <ecNumber evidence="3 7">5.1.3.13</ecNumber>
    </recommendedName>
    <alternativeName>
        <fullName evidence="7">Thymidine diphospho-4-keto-rhamnose 3,5-epimerase</fullName>
    </alternativeName>
</protein>
<gene>
    <name evidence="8" type="primary">rfbC</name>
    <name evidence="8" type="ORF">CRYO30217_00594</name>
</gene>
<proteinExistence type="inferred from homology"/>
<dbReference type="CDD" id="cd00438">
    <property type="entry name" value="cupin_RmlC"/>
    <property type="match status" value="1"/>
</dbReference>